<protein>
    <submittedName>
        <fullName evidence="2">Uncharacterized protein</fullName>
    </submittedName>
</protein>
<organism evidence="2 3">
    <name type="scientific">Vigna unguiculata</name>
    <name type="common">Cowpea</name>
    <dbReference type="NCBI Taxonomy" id="3917"/>
    <lineage>
        <taxon>Eukaryota</taxon>
        <taxon>Viridiplantae</taxon>
        <taxon>Streptophyta</taxon>
        <taxon>Embryophyta</taxon>
        <taxon>Tracheophyta</taxon>
        <taxon>Spermatophyta</taxon>
        <taxon>Magnoliopsida</taxon>
        <taxon>eudicotyledons</taxon>
        <taxon>Gunneridae</taxon>
        <taxon>Pentapetalae</taxon>
        <taxon>rosids</taxon>
        <taxon>fabids</taxon>
        <taxon>Fabales</taxon>
        <taxon>Fabaceae</taxon>
        <taxon>Papilionoideae</taxon>
        <taxon>50 kb inversion clade</taxon>
        <taxon>NPAAA clade</taxon>
        <taxon>indigoferoid/millettioid clade</taxon>
        <taxon>Phaseoleae</taxon>
        <taxon>Vigna</taxon>
    </lineage>
</organism>
<gene>
    <name evidence="2" type="ORF">DEO72_LG3g1788</name>
</gene>
<dbReference type="EMBL" id="CP039347">
    <property type="protein sequence ID" value="QCD87254.1"/>
    <property type="molecule type" value="Genomic_DNA"/>
</dbReference>
<evidence type="ECO:0000313" key="2">
    <source>
        <dbReference type="EMBL" id="QCD87254.1"/>
    </source>
</evidence>
<reference evidence="2 3" key="1">
    <citation type="submission" date="2019-04" db="EMBL/GenBank/DDBJ databases">
        <title>An improved genome assembly and genetic linkage map for asparagus bean, Vigna unguiculata ssp. sesquipedialis.</title>
        <authorList>
            <person name="Xia Q."/>
            <person name="Zhang R."/>
            <person name="Dong Y."/>
        </authorList>
    </citation>
    <scope>NUCLEOTIDE SEQUENCE [LARGE SCALE GENOMIC DNA]</scope>
    <source>
        <tissue evidence="2">Leaf</tissue>
    </source>
</reference>
<keyword evidence="3" id="KW-1185">Reference proteome</keyword>
<evidence type="ECO:0000313" key="3">
    <source>
        <dbReference type="Proteomes" id="UP000501690"/>
    </source>
</evidence>
<evidence type="ECO:0000256" key="1">
    <source>
        <dbReference type="SAM" id="MobiDB-lite"/>
    </source>
</evidence>
<accession>A0A4D6LGF8</accession>
<dbReference type="AlphaFoldDB" id="A0A4D6LGF8"/>
<sequence length="99" mass="11486">MAFNEPRTTPPRVRPSNAPNDTHQFLPNPPRPTTQTTLEKFAIRFDCYPQQQPLWKNNLLGKKKLLGKKYLCVCVSWSKKNIAGKEKDEGKPNQRTIFF</sequence>
<feature type="region of interest" description="Disordered" evidence="1">
    <location>
        <begin position="1"/>
        <end position="33"/>
    </location>
</feature>
<name>A0A4D6LGF8_VIGUN</name>
<dbReference type="Proteomes" id="UP000501690">
    <property type="component" value="Linkage Group LG3"/>
</dbReference>
<proteinExistence type="predicted"/>